<keyword evidence="9" id="KW-1185">Reference proteome</keyword>
<feature type="domain" description="Large ribosomal subunit protein uL30-like ferredoxin-like fold" evidence="7">
    <location>
        <begin position="27"/>
        <end position="77"/>
    </location>
</feature>
<keyword evidence="4" id="KW-0687">Ribonucleoprotein</keyword>
<evidence type="ECO:0000313" key="9">
    <source>
        <dbReference type="Proteomes" id="UP001161325"/>
    </source>
</evidence>
<dbReference type="HAMAP" id="MF_01371_B">
    <property type="entry name" value="Ribosomal_uL30_B"/>
    <property type="match status" value="1"/>
</dbReference>
<dbReference type="InterPro" id="IPR036919">
    <property type="entry name" value="Ribo_uL30_ferredoxin-like_sf"/>
</dbReference>
<proteinExistence type="inferred from homology"/>
<organism evidence="8 9">
    <name type="scientific">Roseisolibacter agri</name>
    <dbReference type="NCBI Taxonomy" id="2014610"/>
    <lineage>
        <taxon>Bacteria</taxon>
        <taxon>Pseudomonadati</taxon>
        <taxon>Gemmatimonadota</taxon>
        <taxon>Gemmatimonadia</taxon>
        <taxon>Gemmatimonadales</taxon>
        <taxon>Gemmatimonadaceae</taxon>
        <taxon>Roseisolibacter</taxon>
    </lineage>
</organism>
<dbReference type="Pfam" id="PF00327">
    <property type="entry name" value="Ribosomal_L30"/>
    <property type="match status" value="1"/>
</dbReference>
<feature type="region of interest" description="Disordered" evidence="6">
    <location>
        <begin position="1"/>
        <end position="22"/>
    </location>
</feature>
<dbReference type="AlphaFoldDB" id="A0AA37VB88"/>
<dbReference type="SUPFAM" id="SSF55129">
    <property type="entry name" value="Ribosomal protein L30p/L7e"/>
    <property type="match status" value="1"/>
</dbReference>
<comment type="similarity">
    <text evidence="1">Belongs to the universal ribosomal protein uL30 family.</text>
</comment>
<feature type="compositionally biased region" description="Low complexity" evidence="6">
    <location>
        <begin position="12"/>
        <end position="22"/>
    </location>
</feature>
<evidence type="ECO:0000256" key="3">
    <source>
        <dbReference type="ARBA" id="ARBA00022980"/>
    </source>
</evidence>
<dbReference type="CDD" id="cd01658">
    <property type="entry name" value="Ribosomal_L30"/>
    <property type="match status" value="1"/>
</dbReference>
<dbReference type="RefSeq" id="WP_284350633.1">
    <property type="nucleotide sequence ID" value="NZ_BRXS01000004.1"/>
</dbReference>
<evidence type="ECO:0000259" key="7">
    <source>
        <dbReference type="Pfam" id="PF00327"/>
    </source>
</evidence>
<comment type="caution">
    <text evidence="8">The sequence shown here is derived from an EMBL/GenBank/DDBJ whole genome shotgun (WGS) entry which is preliminary data.</text>
</comment>
<dbReference type="GO" id="GO:0015934">
    <property type="term" value="C:large ribosomal subunit"/>
    <property type="evidence" value="ECO:0007669"/>
    <property type="project" value="InterPro"/>
</dbReference>
<protein>
    <recommendedName>
        <fullName evidence="5">50S ribosomal protein L30</fullName>
    </recommendedName>
</protein>
<accession>A0AA37VB88</accession>
<dbReference type="Gene3D" id="3.30.1390.20">
    <property type="entry name" value="Ribosomal protein L30, ferredoxin-like fold domain"/>
    <property type="match status" value="1"/>
</dbReference>
<reference evidence="8" key="1">
    <citation type="submission" date="2022-08" db="EMBL/GenBank/DDBJ databases">
        <title>Draft genome sequencing of Roseisolibacter agri AW1220.</title>
        <authorList>
            <person name="Tobiishi Y."/>
            <person name="Tonouchi A."/>
        </authorList>
    </citation>
    <scope>NUCLEOTIDE SEQUENCE</scope>
    <source>
        <strain evidence="8">AW1220</strain>
    </source>
</reference>
<evidence type="ECO:0000256" key="4">
    <source>
        <dbReference type="ARBA" id="ARBA00023274"/>
    </source>
</evidence>
<evidence type="ECO:0000256" key="2">
    <source>
        <dbReference type="ARBA" id="ARBA00011838"/>
    </source>
</evidence>
<name>A0AA37VB88_9BACT</name>
<sequence length="88" mass="9645">MPRTFVWHPSKGPKTTPKPLAPTLGQLKITQVRSGIGHPHWMRRTLAAIGLKGHQQSVIQADTPSLRGQIKQVRHLVEVTPVEGSTNG</sequence>
<evidence type="ECO:0000256" key="5">
    <source>
        <dbReference type="ARBA" id="ARBA00035492"/>
    </source>
</evidence>
<dbReference type="GO" id="GO:0003735">
    <property type="term" value="F:structural constituent of ribosome"/>
    <property type="evidence" value="ECO:0007669"/>
    <property type="project" value="InterPro"/>
</dbReference>
<evidence type="ECO:0000256" key="6">
    <source>
        <dbReference type="SAM" id="MobiDB-lite"/>
    </source>
</evidence>
<dbReference type="EMBL" id="BRXS01000004">
    <property type="protein sequence ID" value="GLC26173.1"/>
    <property type="molecule type" value="Genomic_DNA"/>
</dbReference>
<dbReference type="InterPro" id="IPR005996">
    <property type="entry name" value="Ribosomal_uL30_bac-type"/>
</dbReference>
<dbReference type="InterPro" id="IPR016082">
    <property type="entry name" value="Ribosomal_uL30_ferredoxin-like"/>
</dbReference>
<evidence type="ECO:0000313" key="8">
    <source>
        <dbReference type="EMBL" id="GLC26173.1"/>
    </source>
</evidence>
<keyword evidence="3" id="KW-0689">Ribosomal protein</keyword>
<evidence type="ECO:0000256" key="1">
    <source>
        <dbReference type="ARBA" id="ARBA00007594"/>
    </source>
</evidence>
<dbReference type="PANTHER" id="PTHR15892:SF2">
    <property type="entry name" value="LARGE RIBOSOMAL SUBUNIT PROTEIN UL30M"/>
    <property type="match status" value="1"/>
</dbReference>
<dbReference type="Proteomes" id="UP001161325">
    <property type="component" value="Unassembled WGS sequence"/>
</dbReference>
<dbReference type="NCBIfam" id="TIGR01308">
    <property type="entry name" value="rpmD_bact"/>
    <property type="match status" value="1"/>
</dbReference>
<dbReference type="PANTHER" id="PTHR15892">
    <property type="entry name" value="MITOCHONDRIAL RIBOSOMAL PROTEIN L30"/>
    <property type="match status" value="1"/>
</dbReference>
<gene>
    <name evidence="8" type="ORF">rosag_26860</name>
</gene>
<dbReference type="GO" id="GO:0006412">
    <property type="term" value="P:translation"/>
    <property type="evidence" value="ECO:0007669"/>
    <property type="project" value="InterPro"/>
</dbReference>
<comment type="subunit">
    <text evidence="2">Part of the 50S ribosomal subunit.</text>
</comment>